<sequence>MIGSRSLRWLAAWCALAGSLSAEPLRVMTFNLRYINRGDLLNRAWTARRDQVADIIRRDHPDLLGVQEALRPMLDDLGQRLEGYTEIGIGREDGLQKGEYSALLVRTDRFGIQQTGTFWLSDTPEVVNSKSWGNTVVRICTWARLWDKKTGQVIHFYNTHMDHESQPAREKGMALILERIAARQPAGPFLLTGDFNTGEDNPVQELIRNSTFHPVDVWKSLHPDASPSISGTMHGFRGKTDGGRIDYIYASADLTPVDSEILHDAKDGIWPSDHFPVRATLELEKTEKKQP</sequence>
<dbReference type="PANTHER" id="PTHR12121">
    <property type="entry name" value="CARBON CATABOLITE REPRESSOR PROTEIN 4"/>
    <property type="match status" value="1"/>
</dbReference>
<dbReference type="Gene3D" id="3.60.10.10">
    <property type="entry name" value="Endonuclease/exonuclease/phosphatase"/>
    <property type="match status" value="1"/>
</dbReference>
<evidence type="ECO:0000313" key="3">
    <source>
        <dbReference type="EMBL" id="QUE49549.1"/>
    </source>
</evidence>
<proteinExistence type="predicted"/>
<dbReference type="InterPro" id="IPR036691">
    <property type="entry name" value="Endo/exonu/phosph_ase_sf"/>
</dbReference>
<keyword evidence="4" id="KW-1185">Reference proteome</keyword>
<dbReference type="Pfam" id="PF03372">
    <property type="entry name" value="Exo_endo_phos"/>
    <property type="match status" value="1"/>
</dbReference>
<dbReference type="KEGG" id="lamb:KBB96_11760"/>
<evidence type="ECO:0000259" key="2">
    <source>
        <dbReference type="Pfam" id="PF03372"/>
    </source>
</evidence>
<dbReference type="GO" id="GO:0004519">
    <property type="term" value="F:endonuclease activity"/>
    <property type="evidence" value="ECO:0007669"/>
    <property type="project" value="UniProtKB-KW"/>
</dbReference>
<accession>A0A975G575</accession>
<evidence type="ECO:0000256" key="1">
    <source>
        <dbReference type="SAM" id="SignalP"/>
    </source>
</evidence>
<dbReference type="GO" id="GO:0000175">
    <property type="term" value="F:3'-5'-RNA exonuclease activity"/>
    <property type="evidence" value="ECO:0007669"/>
    <property type="project" value="TreeGrafter"/>
</dbReference>
<keyword evidence="3" id="KW-0378">Hydrolase</keyword>
<dbReference type="Proteomes" id="UP000676169">
    <property type="component" value="Chromosome"/>
</dbReference>
<dbReference type="AlphaFoldDB" id="A0A975G575"/>
<evidence type="ECO:0000313" key="4">
    <source>
        <dbReference type="Proteomes" id="UP000676169"/>
    </source>
</evidence>
<protein>
    <submittedName>
        <fullName evidence="3">Endonuclease/exonuclease/phosphatase family protein</fullName>
    </submittedName>
</protein>
<dbReference type="CDD" id="cd09083">
    <property type="entry name" value="EEP-1"/>
    <property type="match status" value="1"/>
</dbReference>
<dbReference type="PANTHER" id="PTHR12121:SF36">
    <property type="entry name" value="ENDONUCLEASE_EXONUCLEASE_PHOSPHATASE DOMAIN-CONTAINING PROTEIN"/>
    <property type="match status" value="1"/>
</dbReference>
<dbReference type="RefSeq" id="WP_211629638.1">
    <property type="nucleotide sequence ID" value="NZ_CP073100.1"/>
</dbReference>
<reference evidence="3" key="1">
    <citation type="submission" date="2021-04" db="EMBL/GenBank/DDBJ databases">
        <title>Luteolibacter sp. 32A isolated from the skin of an Anderson's salamander (Ambystoma andersonii).</title>
        <authorList>
            <person name="Spergser J."/>
            <person name="Busse H.-J."/>
        </authorList>
    </citation>
    <scope>NUCLEOTIDE SEQUENCE</scope>
    <source>
        <strain evidence="3">32A</strain>
    </source>
</reference>
<gene>
    <name evidence="3" type="ORF">KBB96_11760</name>
</gene>
<keyword evidence="1" id="KW-0732">Signal</keyword>
<name>A0A975G575_9BACT</name>
<feature type="domain" description="Endonuclease/exonuclease/phosphatase" evidence="2">
    <location>
        <begin position="28"/>
        <end position="274"/>
    </location>
</feature>
<organism evidence="3 4">
    <name type="scientific">Luteolibacter ambystomatis</name>
    <dbReference type="NCBI Taxonomy" id="2824561"/>
    <lineage>
        <taxon>Bacteria</taxon>
        <taxon>Pseudomonadati</taxon>
        <taxon>Verrucomicrobiota</taxon>
        <taxon>Verrucomicrobiia</taxon>
        <taxon>Verrucomicrobiales</taxon>
        <taxon>Verrucomicrobiaceae</taxon>
        <taxon>Luteolibacter</taxon>
    </lineage>
</organism>
<dbReference type="SUPFAM" id="SSF56219">
    <property type="entry name" value="DNase I-like"/>
    <property type="match status" value="1"/>
</dbReference>
<dbReference type="EMBL" id="CP073100">
    <property type="protein sequence ID" value="QUE49549.1"/>
    <property type="molecule type" value="Genomic_DNA"/>
</dbReference>
<keyword evidence="3" id="KW-0255">Endonuclease</keyword>
<dbReference type="InterPro" id="IPR005135">
    <property type="entry name" value="Endo/exonuclease/phosphatase"/>
</dbReference>
<feature type="signal peptide" evidence="1">
    <location>
        <begin position="1"/>
        <end position="22"/>
    </location>
</feature>
<feature type="chain" id="PRO_5036801759" evidence="1">
    <location>
        <begin position="23"/>
        <end position="291"/>
    </location>
</feature>
<keyword evidence="3" id="KW-0540">Nuclease</keyword>
<dbReference type="InterPro" id="IPR050410">
    <property type="entry name" value="CCR4/nocturin_mRNA_transcr"/>
</dbReference>